<keyword evidence="2" id="KW-1003">Cell membrane</keyword>
<reference evidence="7 8" key="1">
    <citation type="journal article" date="2005" name="Int. J. Syst. Evol. Microbiol.">
        <title>Nitrincola lacisaponensis gen. nov., sp. nov., a novel alkaliphilic bacterium isolated from an alkaline, saline lake.</title>
        <authorList>
            <person name="Dimitriu P.A."/>
            <person name="Shukla S.K."/>
            <person name="Conradt J."/>
            <person name="Marquez M.C."/>
            <person name="Ventosa A."/>
            <person name="Maglia A."/>
            <person name="Peyton B.M."/>
            <person name="Pinkart H.C."/>
            <person name="Mormile M.R."/>
        </authorList>
    </citation>
    <scope>NUCLEOTIDE SEQUENCE [LARGE SCALE GENOMIC DNA]</scope>
    <source>
        <strain evidence="7 8">4CA</strain>
    </source>
</reference>
<dbReference type="OrthoDB" id="9812084at2"/>
<dbReference type="Pfam" id="PF01810">
    <property type="entry name" value="LysE"/>
    <property type="match status" value="1"/>
</dbReference>
<dbReference type="GO" id="GO:0005886">
    <property type="term" value="C:plasma membrane"/>
    <property type="evidence" value="ECO:0007669"/>
    <property type="project" value="UniProtKB-SubCell"/>
</dbReference>
<evidence type="ECO:0000256" key="5">
    <source>
        <dbReference type="ARBA" id="ARBA00023136"/>
    </source>
</evidence>
<feature type="transmembrane region" description="Helical" evidence="6">
    <location>
        <begin position="145"/>
        <end position="175"/>
    </location>
</feature>
<dbReference type="GO" id="GO:0033228">
    <property type="term" value="P:cysteine export across plasma membrane"/>
    <property type="evidence" value="ECO:0007669"/>
    <property type="project" value="TreeGrafter"/>
</dbReference>
<keyword evidence="5 6" id="KW-0472">Membrane</keyword>
<dbReference type="PANTHER" id="PTHR30086:SF20">
    <property type="entry name" value="ARGININE EXPORTER PROTEIN ARGO-RELATED"/>
    <property type="match status" value="1"/>
</dbReference>
<accession>A0A063Y3R3</accession>
<dbReference type="InterPro" id="IPR001123">
    <property type="entry name" value="LeuE-type"/>
</dbReference>
<evidence type="ECO:0000313" key="7">
    <source>
        <dbReference type="EMBL" id="KDE39157.1"/>
    </source>
</evidence>
<evidence type="ECO:0000256" key="4">
    <source>
        <dbReference type="ARBA" id="ARBA00022989"/>
    </source>
</evidence>
<evidence type="ECO:0000256" key="1">
    <source>
        <dbReference type="ARBA" id="ARBA00004651"/>
    </source>
</evidence>
<feature type="transmembrane region" description="Helical" evidence="6">
    <location>
        <begin position="46"/>
        <end position="70"/>
    </location>
</feature>
<comment type="subcellular location">
    <subcellularLocation>
        <location evidence="1">Cell membrane</location>
        <topology evidence="1">Multi-pass membrane protein</topology>
    </subcellularLocation>
</comment>
<protein>
    <submittedName>
        <fullName evidence="7">Transporter, LysE family</fullName>
    </submittedName>
</protein>
<feature type="transmembrane region" description="Helical" evidence="6">
    <location>
        <begin position="6"/>
        <end position="25"/>
    </location>
</feature>
<evidence type="ECO:0000256" key="2">
    <source>
        <dbReference type="ARBA" id="ARBA00022475"/>
    </source>
</evidence>
<dbReference type="AlphaFoldDB" id="A0A063Y3R3"/>
<dbReference type="GO" id="GO:0015171">
    <property type="term" value="F:amino acid transmembrane transporter activity"/>
    <property type="evidence" value="ECO:0007669"/>
    <property type="project" value="TreeGrafter"/>
</dbReference>
<dbReference type="EMBL" id="JMSZ01000032">
    <property type="protein sequence ID" value="KDE39157.1"/>
    <property type="molecule type" value="Genomic_DNA"/>
</dbReference>
<keyword evidence="3 6" id="KW-0812">Transmembrane</keyword>
<dbReference type="Proteomes" id="UP000027318">
    <property type="component" value="Unassembled WGS sequence"/>
</dbReference>
<proteinExistence type="predicted"/>
<organism evidence="7 8">
    <name type="scientific">Nitrincola lacisaponensis</name>
    <dbReference type="NCBI Taxonomy" id="267850"/>
    <lineage>
        <taxon>Bacteria</taxon>
        <taxon>Pseudomonadati</taxon>
        <taxon>Pseudomonadota</taxon>
        <taxon>Gammaproteobacteria</taxon>
        <taxon>Oceanospirillales</taxon>
        <taxon>Oceanospirillaceae</taxon>
        <taxon>Nitrincola</taxon>
    </lineage>
</organism>
<dbReference type="PANTHER" id="PTHR30086">
    <property type="entry name" value="ARGININE EXPORTER PROTEIN ARGO"/>
    <property type="match status" value="1"/>
</dbReference>
<feature type="transmembrane region" description="Helical" evidence="6">
    <location>
        <begin position="76"/>
        <end position="94"/>
    </location>
</feature>
<keyword evidence="4 6" id="KW-1133">Transmembrane helix</keyword>
<feature type="transmembrane region" description="Helical" evidence="6">
    <location>
        <begin position="115"/>
        <end position="139"/>
    </location>
</feature>
<name>A0A063Y3R3_9GAMM</name>
<evidence type="ECO:0000256" key="3">
    <source>
        <dbReference type="ARBA" id="ARBA00022692"/>
    </source>
</evidence>
<dbReference type="RefSeq" id="WP_036547905.1">
    <property type="nucleotide sequence ID" value="NZ_JBKBNO010000002.1"/>
</dbReference>
<dbReference type="PATRIC" id="fig|267850.7.peg.2254"/>
<keyword evidence="8" id="KW-1185">Reference proteome</keyword>
<evidence type="ECO:0000256" key="6">
    <source>
        <dbReference type="SAM" id="Phobius"/>
    </source>
</evidence>
<sequence length="205" mass="22398">MELSGYELLTLMLPVLLFSFSMSVTPGPNNVMLTASGANFGFMRSIPHMLGITVGVMLLMSAVALGLGVLFERWPALMLVLKLLGSAYLLWLGWKIFNSPPPELRTKTQSRPLTFFQAALFQFVNPKAWMMAISALASFTLSGDAFIASVILIILAMAIVNLPSIALWASFGVLLGRILKTPRHWCTFNRLMGGLTASCVVMILI</sequence>
<comment type="caution">
    <text evidence="7">The sequence shown here is derived from an EMBL/GenBank/DDBJ whole genome shotgun (WGS) entry which is preliminary data.</text>
</comment>
<gene>
    <name evidence="7" type="ORF">ADINL_2286</name>
</gene>
<dbReference type="STRING" id="267850.ADINL_2286"/>
<evidence type="ECO:0000313" key="8">
    <source>
        <dbReference type="Proteomes" id="UP000027318"/>
    </source>
</evidence>